<dbReference type="RefSeq" id="XP_033658267.1">
    <property type="nucleotide sequence ID" value="XM_033799476.1"/>
</dbReference>
<dbReference type="AlphaFoldDB" id="A0A6A6JVU0"/>
<feature type="compositionally biased region" description="Polar residues" evidence="1">
    <location>
        <begin position="11"/>
        <end position="22"/>
    </location>
</feature>
<evidence type="ECO:0000256" key="1">
    <source>
        <dbReference type="SAM" id="MobiDB-lite"/>
    </source>
</evidence>
<dbReference type="EMBL" id="ML986484">
    <property type="protein sequence ID" value="KAF2280730.1"/>
    <property type="molecule type" value="Genomic_DNA"/>
</dbReference>
<organism evidence="3 4">
    <name type="scientific">Westerdykella ornata</name>
    <dbReference type="NCBI Taxonomy" id="318751"/>
    <lineage>
        <taxon>Eukaryota</taxon>
        <taxon>Fungi</taxon>
        <taxon>Dikarya</taxon>
        <taxon>Ascomycota</taxon>
        <taxon>Pezizomycotina</taxon>
        <taxon>Dothideomycetes</taxon>
        <taxon>Pleosporomycetidae</taxon>
        <taxon>Pleosporales</taxon>
        <taxon>Sporormiaceae</taxon>
        <taxon>Westerdykella</taxon>
    </lineage>
</organism>
<name>A0A6A6JVU0_WESOR</name>
<gene>
    <name evidence="3" type="ORF">EI97DRAFT_438180</name>
</gene>
<feature type="region of interest" description="Disordered" evidence="1">
    <location>
        <begin position="1"/>
        <end position="27"/>
    </location>
</feature>
<evidence type="ECO:0000313" key="4">
    <source>
        <dbReference type="Proteomes" id="UP000800097"/>
    </source>
</evidence>
<reference evidence="3" key="1">
    <citation type="journal article" date="2020" name="Stud. Mycol.">
        <title>101 Dothideomycetes genomes: a test case for predicting lifestyles and emergence of pathogens.</title>
        <authorList>
            <person name="Haridas S."/>
            <person name="Albert R."/>
            <person name="Binder M."/>
            <person name="Bloem J."/>
            <person name="Labutti K."/>
            <person name="Salamov A."/>
            <person name="Andreopoulos B."/>
            <person name="Baker S."/>
            <person name="Barry K."/>
            <person name="Bills G."/>
            <person name="Bluhm B."/>
            <person name="Cannon C."/>
            <person name="Castanera R."/>
            <person name="Culley D."/>
            <person name="Daum C."/>
            <person name="Ezra D."/>
            <person name="Gonzalez J."/>
            <person name="Henrissat B."/>
            <person name="Kuo A."/>
            <person name="Liang C."/>
            <person name="Lipzen A."/>
            <person name="Lutzoni F."/>
            <person name="Magnuson J."/>
            <person name="Mondo S."/>
            <person name="Nolan M."/>
            <person name="Ohm R."/>
            <person name="Pangilinan J."/>
            <person name="Park H.-J."/>
            <person name="Ramirez L."/>
            <person name="Alfaro M."/>
            <person name="Sun H."/>
            <person name="Tritt A."/>
            <person name="Yoshinaga Y."/>
            <person name="Zwiers L.-H."/>
            <person name="Turgeon B."/>
            <person name="Goodwin S."/>
            <person name="Spatafora J."/>
            <person name="Crous P."/>
            <person name="Grigoriev I."/>
        </authorList>
    </citation>
    <scope>NUCLEOTIDE SEQUENCE</scope>
    <source>
        <strain evidence="3">CBS 379.55</strain>
    </source>
</reference>
<dbReference type="Proteomes" id="UP000800097">
    <property type="component" value="Unassembled WGS sequence"/>
</dbReference>
<feature type="domain" description="Probable double zinc ribbon" evidence="2">
    <location>
        <begin position="44"/>
        <end position="128"/>
    </location>
</feature>
<evidence type="ECO:0000313" key="3">
    <source>
        <dbReference type="EMBL" id="KAF2280730.1"/>
    </source>
</evidence>
<keyword evidence="4" id="KW-1185">Reference proteome</keyword>
<evidence type="ECO:0000259" key="2">
    <source>
        <dbReference type="Pfam" id="PF26652"/>
    </source>
</evidence>
<sequence length="227" mass="24716">MSAPMQGGFSADSSVPKQQTDSHCAASMHTPRYPSPIGVSADSFWECQGCGVANAFEQTNRVRPLGRCRCKSCGAVITSLSQTTNVDVTPMGGMMFMVSLPADRSGPPQSLFGSVCCNCGRSHLRERIELAAHSKASQSQGAPNNSLRKKIWKAYRKIKDGETDEAWANEADDSFPERKAFTVKFDKPCCCGHIPCMRCPKFKVAADGEWVTQVREVETPSSDPNDL</sequence>
<dbReference type="OrthoDB" id="3797010at2759"/>
<proteinExistence type="predicted"/>
<dbReference type="InterPro" id="IPR058253">
    <property type="entry name" value="Zn_ribbon_double"/>
</dbReference>
<protein>
    <recommendedName>
        <fullName evidence="2">Probable double zinc ribbon domain-containing protein</fullName>
    </recommendedName>
</protein>
<dbReference type="Pfam" id="PF26652">
    <property type="entry name" value="Zn_ribbon_double"/>
    <property type="match status" value="1"/>
</dbReference>
<accession>A0A6A6JVU0</accession>
<dbReference type="GeneID" id="54552651"/>